<gene>
    <name evidence="1" type="ORF">CFAM422_005704</name>
</gene>
<evidence type="ECO:0000313" key="1">
    <source>
        <dbReference type="EMBL" id="KAF3072169.1"/>
    </source>
</evidence>
<proteinExistence type="predicted"/>
<protein>
    <submittedName>
        <fullName evidence="1">Uncharacterized protein</fullName>
    </submittedName>
</protein>
<reference evidence="1 2" key="1">
    <citation type="submission" date="2018-06" db="EMBL/GenBank/DDBJ databases">
        <title>Genome analysis of cellulolytic fungus Trichoderma lentiforme CFAM-422.</title>
        <authorList>
            <person name="Steindorff A.S."/>
            <person name="Formighieri E.F."/>
            <person name="Midorikawa G.E.O."/>
            <person name="Tamietti M.S."/>
            <person name="Ramos E.Z."/>
            <person name="Silva A.S."/>
            <person name="Bon E.P.S."/>
            <person name="Mendes T.D."/>
            <person name="Damaso M.C.T."/>
            <person name="Favaro L.C.L."/>
        </authorList>
    </citation>
    <scope>NUCLEOTIDE SEQUENCE [LARGE SCALE GENOMIC DNA]</scope>
    <source>
        <strain evidence="1 2">CFAM-422</strain>
    </source>
</reference>
<keyword evidence="2" id="KW-1185">Reference proteome</keyword>
<name>A0A9P4XG07_9HYPO</name>
<dbReference type="EMBL" id="QLNT01000009">
    <property type="protein sequence ID" value="KAF3072169.1"/>
    <property type="molecule type" value="Genomic_DNA"/>
</dbReference>
<comment type="caution">
    <text evidence="1">The sequence shown here is derived from an EMBL/GenBank/DDBJ whole genome shotgun (WGS) entry which is preliminary data.</text>
</comment>
<accession>A0A9P4XG07</accession>
<sequence length="74" mass="7920">MALAGPKFGRGGYGSPTLNGSKMRLCGLWTGATVILHLARALPQRPWFPLDAKPGFMCAFHVADLTILPLSVEP</sequence>
<evidence type="ECO:0000313" key="2">
    <source>
        <dbReference type="Proteomes" id="UP000801864"/>
    </source>
</evidence>
<dbReference type="AlphaFoldDB" id="A0A9P4XG07"/>
<organism evidence="1 2">
    <name type="scientific">Trichoderma lentiforme</name>
    <dbReference type="NCBI Taxonomy" id="1567552"/>
    <lineage>
        <taxon>Eukaryota</taxon>
        <taxon>Fungi</taxon>
        <taxon>Dikarya</taxon>
        <taxon>Ascomycota</taxon>
        <taxon>Pezizomycotina</taxon>
        <taxon>Sordariomycetes</taxon>
        <taxon>Hypocreomycetidae</taxon>
        <taxon>Hypocreales</taxon>
        <taxon>Hypocreaceae</taxon>
        <taxon>Trichoderma</taxon>
    </lineage>
</organism>
<dbReference type="Proteomes" id="UP000801864">
    <property type="component" value="Unassembled WGS sequence"/>
</dbReference>